<name>A0A7X6MNQ3_9MYCO</name>
<dbReference type="EMBL" id="JAAXPJ010000004">
    <property type="protein sequence ID" value="NKZ11756.1"/>
    <property type="molecule type" value="Genomic_DNA"/>
</dbReference>
<evidence type="ECO:0000313" key="1">
    <source>
        <dbReference type="EMBL" id="NKZ11756.1"/>
    </source>
</evidence>
<comment type="caution">
    <text evidence="1">The sequence shown here is derived from an EMBL/GenBank/DDBJ whole genome shotgun (WGS) entry which is preliminary data.</text>
</comment>
<accession>A0A7X6MNQ3</accession>
<reference evidence="1 2" key="1">
    <citation type="submission" date="2020-04" db="EMBL/GenBank/DDBJ databases">
        <title>MicrobeNet Type strains.</title>
        <authorList>
            <person name="Nicholson A.C."/>
        </authorList>
    </citation>
    <scope>NUCLEOTIDE SEQUENCE [LARGE SCALE GENOMIC DNA]</scope>
    <source>
        <strain evidence="1 2">ATCC 700731</strain>
    </source>
</reference>
<proteinExistence type="predicted"/>
<dbReference type="AlphaFoldDB" id="A0A7X6MNQ3"/>
<evidence type="ECO:0000313" key="2">
    <source>
        <dbReference type="Proteomes" id="UP000518188"/>
    </source>
</evidence>
<sequence>MSWLLVALTPGLLMLAAFGLERLESGLDRKPRPAAAVIPRVKPMIIDLDSERLPTRYYEPQAINTGFPASRPVNRV</sequence>
<gene>
    <name evidence="1" type="ORF">HGA11_12265</name>
</gene>
<organism evidence="1 2">
    <name type="scientific">Mycolicibacterium septicum DSM 44393</name>
    <dbReference type="NCBI Taxonomy" id="1341646"/>
    <lineage>
        <taxon>Bacteria</taxon>
        <taxon>Bacillati</taxon>
        <taxon>Actinomycetota</taxon>
        <taxon>Actinomycetes</taxon>
        <taxon>Mycobacteriales</taxon>
        <taxon>Mycobacteriaceae</taxon>
        <taxon>Mycolicibacterium</taxon>
    </lineage>
</organism>
<protein>
    <submittedName>
        <fullName evidence="1">Uncharacterized protein</fullName>
    </submittedName>
</protein>
<dbReference type="Proteomes" id="UP000518188">
    <property type="component" value="Unassembled WGS sequence"/>
</dbReference>